<dbReference type="PRINTS" id="PR00411">
    <property type="entry name" value="PNDRDTASEI"/>
</dbReference>
<dbReference type="EMBL" id="BAABHK010000034">
    <property type="protein sequence ID" value="GAA4640563.1"/>
    <property type="molecule type" value="Genomic_DNA"/>
</dbReference>
<comment type="caution">
    <text evidence="3">The sequence shown here is derived from an EMBL/GenBank/DDBJ whole genome shotgun (WGS) entry which is preliminary data.</text>
</comment>
<proteinExistence type="predicted"/>
<evidence type="ECO:0000313" key="4">
    <source>
        <dbReference type="Proteomes" id="UP001501442"/>
    </source>
</evidence>
<dbReference type="InterPro" id="IPR052189">
    <property type="entry name" value="L-asp_N-monooxygenase_NS-form"/>
</dbReference>
<reference evidence="4" key="1">
    <citation type="journal article" date="2019" name="Int. J. Syst. Evol. Microbiol.">
        <title>The Global Catalogue of Microorganisms (GCM) 10K type strain sequencing project: providing services to taxonomists for standard genome sequencing and annotation.</title>
        <authorList>
            <consortium name="The Broad Institute Genomics Platform"/>
            <consortium name="The Broad Institute Genome Sequencing Center for Infectious Disease"/>
            <person name="Wu L."/>
            <person name="Ma J."/>
        </authorList>
    </citation>
    <scope>NUCLEOTIDE SEQUENCE [LARGE SCALE GENOMIC DNA]</scope>
    <source>
        <strain evidence="4">JCM 17939</strain>
    </source>
</reference>
<gene>
    <name evidence="3" type="ORF">GCM10023196_106590</name>
</gene>
<dbReference type="SUPFAM" id="SSF51905">
    <property type="entry name" value="FAD/NAD(P)-binding domain"/>
    <property type="match status" value="2"/>
</dbReference>
<sequence>MVVIVGGGASGTLTAVHLSRGAQARARSLQVVLVDRDGRHGWGQAYATTDPHHLLNACAAKMSAVADDPDHLLRWTHGQGLNLAGSDFLPRRTYGRYLRELLDDCARQMPYGGRISQLTGTVTALTTAAPGRPLRLRLSNGDRIDADAVVLATGNRPPAPWSQIEAGPRYVADPWGPGALTKICDGSPVLVVGTGLTMVDLATTATRADKDTVVYAISRHGLLPRRHRCPPSPAAEMSLPGGEVRLAELMGMVRAAIKSNGGDWQGVIDGLRPHVPDLWARLSIDDRRRFLTSVARYWEVHRHRIPPATAARIASLQATGRLKVLRGRLVTATAGRDEMRVRFDSDGVSRELRVGWLVNGTGPAAEVTGDPFLRSLIDSGLARPDPLRLGLDAEEAGAVLDATGRPHDRIFALGPMLRGVRYETTAIPEIRAQAAALVPRLLETIASGNSSSHGAPSGPAGDAIANPGRPILRSGWR</sequence>
<dbReference type="PANTHER" id="PTHR40254">
    <property type="entry name" value="BLR0577 PROTEIN"/>
    <property type="match status" value="1"/>
</dbReference>
<feature type="domain" description="FAD-dependent urate hydroxylase HpyO/Asp monooxygenase CreE-like FAD/NAD(P)-binding" evidence="2">
    <location>
        <begin position="3"/>
        <end position="155"/>
    </location>
</feature>
<dbReference type="InterPro" id="IPR036188">
    <property type="entry name" value="FAD/NAD-bd_sf"/>
</dbReference>
<feature type="compositionally biased region" description="Low complexity" evidence="1">
    <location>
        <begin position="448"/>
        <end position="463"/>
    </location>
</feature>
<dbReference type="Pfam" id="PF13454">
    <property type="entry name" value="NAD_binding_9"/>
    <property type="match status" value="1"/>
</dbReference>
<evidence type="ECO:0000313" key="3">
    <source>
        <dbReference type="EMBL" id="GAA4640563.1"/>
    </source>
</evidence>
<feature type="region of interest" description="Disordered" evidence="1">
    <location>
        <begin position="448"/>
        <end position="477"/>
    </location>
</feature>
<organism evidence="3 4">
    <name type="scientific">Actinoallomurus vinaceus</name>
    <dbReference type="NCBI Taxonomy" id="1080074"/>
    <lineage>
        <taxon>Bacteria</taxon>
        <taxon>Bacillati</taxon>
        <taxon>Actinomycetota</taxon>
        <taxon>Actinomycetes</taxon>
        <taxon>Streptosporangiales</taxon>
        <taxon>Thermomonosporaceae</taxon>
        <taxon>Actinoallomurus</taxon>
    </lineage>
</organism>
<evidence type="ECO:0000256" key="1">
    <source>
        <dbReference type="SAM" id="MobiDB-lite"/>
    </source>
</evidence>
<dbReference type="PANTHER" id="PTHR40254:SF1">
    <property type="entry name" value="BLR0577 PROTEIN"/>
    <property type="match status" value="1"/>
</dbReference>
<dbReference type="Proteomes" id="UP001501442">
    <property type="component" value="Unassembled WGS sequence"/>
</dbReference>
<protein>
    <submittedName>
        <fullName evidence="3">FAD/NAD(P)-binding protein</fullName>
    </submittedName>
</protein>
<name>A0ABP8UWU8_9ACTN</name>
<dbReference type="InterPro" id="IPR038732">
    <property type="entry name" value="HpyO/CreE_NAD-binding"/>
</dbReference>
<evidence type="ECO:0000259" key="2">
    <source>
        <dbReference type="Pfam" id="PF13454"/>
    </source>
</evidence>
<keyword evidence="4" id="KW-1185">Reference proteome</keyword>
<dbReference type="Gene3D" id="3.50.50.60">
    <property type="entry name" value="FAD/NAD(P)-binding domain"/>
    <property type="match status" value="1"/>
</dbReference>
<dbReference type="PRINTS" id="PR00368">
    <property type="entry name" value="FADPNR"/>
</dbReference>
<accession>A0ABP8UWU8</accession>